<sequence length="101" mass="10833">MKLNQIPMGARFEYKGMVLTKTGPMTAATEKGGQHFIPKFAVLKPVAGEASPLPAAESRTLDADKVLAAFETYHSMALRLADETARAELAAARARFLAALN</sequence>
<accession>A0A2U8GUX3</accession>
<dbReference type="KEGG" id="acom:CEW83_14320"/>
<keyword evidence="2" id="KW-1185">Reference proteome</keyword>
<gene>
    <name evidence="1" type="ORF">CEW83_14320</name>
</gene>
<dbReference type="AlphaFoldDB" id="A0A2U8GUX3"/>
<proteinExistence type="predicted"/>
<dbReference type="RefSeq" id="WP_108949947.1">
    <property type="nucleotide sequence ID" value="NZ_CP022187.1"/>
</dbReference>
<dbReference type="Proteomes" id="UP000244930">
    <property type="component" value="Chromosome"/>
</dbReference>
<name>A0A2U8GUX3_9RHOO</name>
<reference evidence="1 2" key="1">
    <citation type="submission" date="2017-06" db="EMBL/GenBank/DDBJ databases">
        <title>Azoarcus.</title>
        <authorList>
            <person name="Woo J.-H."/>
            <person name="Kim H.-S."/>
        </authorList>
    </citation>
    <scope>NUCLEOTIDE SEQUENCE [LARGE SCALE GENOMIC DNA]</scope>
    <source>
        <strain evidence="1 2">TSPY31</strain>
    </source>
</reference>
<dbReference type="EMBL" id="CP022187">
    <property type="protein sequence ID" value="AWI76245.1"/>
    <property type="molecule type" value="Genomic_DNA"/>
</dbReference>
<protein>
    <submittedName>
        <fullName evidence="1">Uncharacterized protein</fullName>
    </submittedName>
</protein>
<evidence type="ECO:0000313" key="1">
    <source>
        <dbReference type="EMBL" id="AWI76245.1"/>
    </source>
</evidence>
<organism evidence="1 2">
    <name type="scientific">Parazoarcus communis</name>
    <dbReference type="NCBI Taxonomy" id="41977"/>
    <lineage>
        <taxon>Bacteria</taxon>
        <taxon>Pseudomonadati</taxon>
        <taxon>Pseudomonadota</taxon>
        <taxon>Betaproteobacteria</taxon>
        <taxon>Rhodocyclales</taxon>
        <taxon>Zoogloeaceae</taxon>
        <taxon>Parazoarcus</taxon>
    </lineage>
</organism>
<evidence type="ECO:0000313" key="2">
    <source>
        <dbReference type="Proteomes" id="UP000244930"/>
    </source>
</evidence>